<name>A0A814K3X0_9BILA</name>
<reference evidence="2" key="1">
    <citation type="submission" date="2021-02" db="EMBL/GenBank/DDBJ databases">
        <authorList>
            <person name="Nowell W R."/>
        </authorList>
    </citation>
    <scope>NUCLEOTIDE SEQUENCE</scope>
</reference>
<evidence type="ECO:0000313" key="3">
    <source>
        <dbReference type="Proteomes" id="UP000663860"/>
    </source>
</evidence>
<dbReference type="Proteomes" id="UP000663860">
    <property type="component" value="Unassembled WGS sequence"/>
</dbReference>
<keyword evidence="1" id="KW-0812">Transmembrane</keyword>
<evidence type="ECO:0000256" key="1">
    <source>
        <dbReference type="SAM" id="Phobius"/>
    </source>
</evidence>
<dbReference type="EMBL" id="CAJNOE010000206">
    <property type="protein sequence ID" value="CAF1046496.1"/>
    <property type="molecule type" value="Genomic_DNA"/>
</dbReference>
<feature type="transmembrane region" description="Helical" evidence="1">
    <location>
        <begin position="7"/>
        <end position="27"/>
    </location>
</feature>
<proteinExistence type="predicted"/>
<accession>A0A814K3X0</accession>
<comment type="caution">
    <text evidence="2">The sequence shown here is derived from an EMBL/GenBank/DDBJ whole genome shotgun (WGS) entry which is preliminary data.</text>
</comment>
<organism evidence="2 3">
    <name type="scientific">Adineta steineri</name>
    <dbReference type="NCBI Taxonomy" id="433720"/>
    <lineage>
        <taxon>Eukaryota</taxon>
        <taxon>Metazoa</taxon>
        <taxon>Spiralia</taxon>
        <taxon>Gnathifera</taxon>
        <taxon>Rotifera</taxon>
        <taxon>Eurotatoria</taxon>
        <taxon>Bdelloidea</taxon>
        <taxon>Adinetida</taxon>
        <taxon>Adinetidae</taxon>
        <taxon>Adineta</taxon>
    </lineage>
</organism>
<dbReference type="AlphaFoldDB" id="A0A814K3X0"/>
<keyword evidence="1" id="KW-0472">Membrane</keyword>
<protein>
    <submittedName>
        <fullName evidence="2">Uncharacterized protein</fullName>
    </submittedName>
</protein>
<gene>
    <name evidence="2" type="ORF">IZO911_LOCUS20089</name>
</gene>
<evidence type="ECO:0000313" key="2">
    <source>
        <dbReference type="EMBL" id="CAF1046496.1"/>
    </source>
</evidence>
<sequence>MKFRITYYRQLCVFILVVIGIGLILRIDQSNSIKFSIRTFDYTEYPSLKYKNQYTTTVVIAYFPLNKSKHSKAQYQSWLENLLGFCQSPIIIYTSIEHQPILQYLRRNNSLRTHFIVEYNSPLEMPPIKKLVPIFEQQYLTDPERAYHSIELYAVWCAKPFILNRSVELNPFRTKYFLYIDAGAFRSSNYRFQSWPYEPSIDSILANNRLLLGMISPLPRQFCPLSYIVSTGLIRHDLTQAGLMGGTADAIHWWTSVFYETINIYISKNFFIGKEQNLMNAIALIYPHRINMMLSFRTSCGDKWFAFGPLLANQVEKQRLAFSKTCQHQNLSEVIISFENICNDSKNIK</sequence>
<keyword evidence="1" id="KW-1133">Transmembrane helix</keyword>